<evidence type="ECO:0000313" key="6">
    <source>
        <dbReference type="Proteomes" id="UP000327030"/>
    </source>
</evidence>
<dbReference type="SUPFAM" id="SSF47336">
    <property type="entry name" value="ACP-like"/>
    <property type="match status" value="1"/>
</dbReference>
<dbReference type="RefSeq" id="WP_151622383.1">
    <property type="nucleotide sequence ID" value="NZ_CP043028.1"/>
</dbReference>
<dbReference type="PROSITE" id="PS50075">
    <property type="entry name" value="CARRIER"/>
    <property type="match status" value="1"/>
</dbReference>
<evidence type="ECO:0000256" key="1">
    <source>
        <dbReference type="ARBA" id="ARBA00022450"/>
    </source>
</evidence>
<dbReference type="UniPathway" id="UPA00094"/>
<dbReference type="InterPro" id="IPR036736">
    <property type="entry name" value="ACP-like_sf"/>
</dbReference>
<dbReference type="InterPro" id="IPR009081">
    <property type="entry name" value="PP-bd_ACP"/>
</dbReference>
<name>A0A5P6VMJ4_PSEXY</name>
<organism evidence="5 6">
    <name type="scientific">Pseudobutyrivibrio xylanivorans</name>
    <dbReference type="NCBI Taxonomy" id="185007"/>
    <lineage>
        <taxon>Bacteria</taxon>
        <taxon>Bacillati</taxon>
        <taxon>Bacillota</taxon>
        <taxon>Clostridia</taxon>
        <taxon>Lachnospirales</taxon>
        <taxon>Lachnospiraceae</taxon>
        <taxon>Pseudobutyrivibrio</taxon>
    </lineage>
</organism>
<dbReference type="KEGG" id="pxv:FXF36_02890"/>
<comment type="similarity">
    <text evidence="3">Belongs to the acyl carrier protein (ACP) family.</text>
</comment>
<dbReference type="Gene3D" id="1.10.1200.10">
    <property type="entry name" value="ACP-like"/>
    <property type="match status" value="1"/>
</dbReference>
<dbReference type="GO" id="GO:0000036">
    <property type="term" value="F:acyl carrier activity"/>
    <property type="evidence" value="ECO:0007669"/>
    <property type="project" value="UniProtKB-UniRule"/>
</dbReference>
<feature type="domain" description="Carrier" evidence="4">
    <location>
        <begin position="2"/>
        <end position="77"/>
    </location>
</feature>
<reference evidence="6" key="1">
    <citation type="submission" date="2019-08" db="EMBL/GenBank/DDBJ databases">
        <title>Complete Genome Sequence of the Polysaccharide-Degrading Rumen Bacterium Pseudobutyrivibrio xylanivorans MA3014.</title>
        <authorList>
            <person name="Palevich N."/>
            <person name="Maclean P.H."/>
            <person name="Kelly W.J."/>
            <person name="Leahy S.C."/>
            <person name="Rakonjac J."/>
            <person name="Attwood G.T."/>
        </authorList>
    </citation>
    <scope>NUCLEOTIDE SEQUENCE [LARGE SCALE GENOMIC DNA]</scope>
    <source>
        <strain evidence="6">MA3014</strain>
    </source>
</reference>
<accession>A0A5P6VMJ4</accession>
<gene>
    <name evidence="3" type="primary">acpP</name>
    <name evidence="5" type="ORF">FXF36_02890</name>
</gene>
<keyword evidence="3" id="KW-0444">Lipid biosynthesis</keyword>
<keyword evidence="3" id="KW-0275">Fatty acid biosynthesis</keyword>
<evidence type="ECO:0000256" key="2">
    <source>
        <dbReference type="ARBA" id="ARBA00022553"/>
    </source>
</evidence>
<evidence type="ECO:0000256" key="3">
    <source>
        <dbReference type="HAMAP-Rule" id="MF_01217"/>
    </source>
</evidence>
<comment type="pathway">
    <text evidence="3">Lipid metabolism; fatty acid biosynthesis.</text>
</comment>
<dbReference type="InterPro" id="IPR003231">
    <property type="entry name" value="ACP"/>
</dbReference>
<keyword evidence="1 3" id="KW-0596">Phosphopantetheine</keyword>
<keyword evidence="3" id="KW-0963">Cytoplasm</keyword>
<evidence type="ECO:0000259" key="4">
    <source>
        <dbReference type="PROSITE" id="PS50075"/>
    </source>
</evidence>
<protein>
    <recommendedName>
        <fullName evidence="3">Acyl carrier protein</fullName>
        <shortName evidence="3">ACP</shortName>
    </recommendedName>
</protein>
<dbReference type="Pfam" id="PF00550">
    <property type="entry name" value="PP-binding"/>
    <property type="match status" value="1"/>
</dbReference>
<feature type="modified residue" description="O-(pantetheine 4'-phosphoryl)serine" evidence="3">
    <location>
        <position position="37"/>
    </location>
</feature>
<dbReference type="HAMAP" id="MF_01217">
    <property type="entry name" value="Acyl_carrier"/>
    <property type="match status" value="1"/>
</dbReference>
<comment type="subcellular location">
    <subcellularLocation>
        <location evidence="3">Cytoplasm</location>
    </subcellularLocation>
</comment>
<sequence>MENTFEILAKIIEDVADIPKDEIKKDSSFIDDLDLSSLEVLSIVSKLEKELSVKINEDELLEIGTVEDMLEVIESKR</sequence>
<dbReference type="AlphaFoldDB" id="A0A5P6VMJ4"/>
<comment type="function">
    <text evidence="3">Carrier of the growing fatty acid chain in fatty acid biosynthesis.</text>
</comment>
<keyword evidence="3" id="KW-0276">Fatty acid metabolism</keyword>
<dbReference type="EMBL" id="CP043028">
    <property type="protein sequence ID" value="QFJ53886.1"/>
    <property type="molecule type" value="Genomic_DNA"/>
</dbReference>
<evidence type="ECO:0000313" key="5">
    <source>
        <dbReference type="EMBL" id="QFJ53886.1"/>
    </source>
</evidence>
<dbReference type="GO" id="GO:0005737">
    <property type="term" value="C:cytoplasm"/>
    <property type="evidence" value="ECO:0007669"/>
    <property type="project" value="UniProtKB-SubCell"/>
</dbReference>
<proteinExistence type="inferred from homology"/>
<keyword evidence="3" id="KW-0443">Lipid metabolism</keyword>
<dbReference type="Proteomes" id="UP000327030">
    <property type="component" value="Chromosome 1"/>
</dbReference>
<keyword evidence="2 3" id="KW-0597">Phosphoprotein</keyword>
<comment type="PTM">
    <text evidence="3">4'-phosphopantetheine is transferred from CoA to a specific serine of apo-ACP by AcpS. This modification is essential for activity because fatty acids are bound in thioester linkage to the sulfhydryl of the prosthetic group.</text>
</comment>